<sequence length="92" mass="10035">MCAAKNPLRESGFLVLLLEEGDELFFAAGGPCVLASQCPASSRVFLTHCTQSHLSLLWMTPDGQTNNRETLVTSGLCQRWATLVLPAAQEHF</sequence>
<dbReference type="EMBL" id="AKCR02000313">
    <property type="protein sequence ID" value="PKK17468.1"/>
    <property type="molecule type" value="Genomic_DNA"/>
</dbReference>
<dbReference type="AlphaFoldDB" id="A0A2I0LJ51"/>
<organism evidence="1 2">
    <name type="scientific">Columba livia</name>
    <name type="common">Rock dove</name>
    <dbReference type="NCBI Taxonomy" id="8932"/>
    <lineage>
        <taxon>Eukaryota</taxon>
        <taxon>Metazoa</taxon>
        <taxon>Chordata</taxon>
        <taxon>Craniata</taxon>
        <taxon>Vertebrata</taxon>
        <taxon>Euteleostomi</taxon>
        <taxon>Archelosauria</taxon>
        <taxon>Archosauria</taxon>
        <taxon>Dinosauria</taxon>
        <taxon>Saurischia</taxon>
        <taxon>Theropoda</taxon>
        <taxon>Coelurosauria</taxon>
        <taxon>Aves</taxon>
        <taxon>Neognathae</taxon>
        <taxon>Neoaves</taxon>
        <taxon>Columbimorphae</taxon>
        <taxon>Columbiformes</taxon>
        <taxon>Columbidae</taxon>
        <taxon>Columba</taxon>
    </lineage>
</organism>
<accession>A0A2I0LJ51</accession>
<comment type="caution">
    <text evidence="1">The sequence shown here is derived from an EMBL/GenBank/DDBJ whole genome shotgun (WGS) entry which is preliminary data.</text>
</comment>
<name>A0A2I0LJ51_COLLI</name>
<evidence type="ECO:0000313" key="1">
    <source>
        <dbReference type="EMBL" id="PKK17468.1"/>
    </source>
</evidence>
<evidence type="ECO:0000313" key="2">
    <source>
        <dbReference type="Proteomes" id="UP000053872"/>
    </source>
</evidence>
<dbReference type="Proteomes" id="UP000053872">
    <property type="component" value="Unassembled WGS sequence"/>
</dbReference>
<dbReference type="InParanoid" id="A0A2I0LJ51"/>
<keyword evidence="2" id="KW-1185">Reference proteome</keyword>
<reference evidence="1 2" key="1">
    <citation type="journal article" date="2013" name="Science">
        <title>Genomic diversity and evolution of the head crest in the rock pigeon.</title>
        <authorList>
            <person name="Shapiro M.D."/>
            <person name="Kronenberg Z."/>
            <person name="Li C."/>
            <person name="Domyan E.T."/>
            <person name="Pan H."/>
            <person name="Campbell M."/>
            <person name="Tan H."/>
            <person name="Huff C.D."/>
            <person name="Hu H."/>
            <person name="Vickrey A.I."/>
            <person name="Nielsen S.C."/>
            <person name="Stringham S.A."/>
            <person name="Hu H."/>
            <person name="Willerslev E."/>
            <person name="Gilbert M.T."/>
            <person name="Yandell M."/>
            <person name="Zhang G."/>
            <person name="Wang J."/>
        </authorList>
    </citation>
    <scope>NUCLEOTIDE SEQUENCE [LARGE SCALE GENOMIC DNA]</scope>
    <source>
        <tissue evidence="1">Blood</tissue>
    </source>
</reference>
<proteinExistence type="predicted"/>
<protein>
    <submittedName>
        <fullName evidence="1">Solute carrier family 48 (Heme transporter), member 1</fullName>
    </submittedName>
</protein>
<gene>
    <name evidence="1" type="primary">SLC48A1</name>
    <name evidence="1" type="ORF">A306_00014527</name>
</gene>